<dbReference type="PANTHER" id="PTHR46231">
    <property type="entry name" value="ANKYRIN REPEAT AND BTB/POZ DOMAIN-CONTAINING PROTEIN 1"/>
    <property type="match status" value="1"/>
</dbReference>
<dbReference type="InterPro" id="IPR011042">
    <property type="entry name" value="6-blade_b-propeller_TolB-like"/>
</dbReference>
<comment type="pathway">
    <text evidence="1">Protein modification; protein ubiquitination.</text>
</comment>
<comment type="caution">
    <text evidence="6">The sequence shown here is derived from an EMBL/GenBank/DDBJ whole genome shotgun (WGS) entry which is preliminary data.</text>
</comment>
<feature type="region of interest" description="Disordered" evidence="4">
    <location>
        <begin position="332"/>
        <end position="375"/>
    </location>
</feature>
<dbReference type="GO" id="GO:0000151">
    <property type="term" value="C:ubiquitin ligase complex"/>
    <property type="evidence" value="ECO:0007669"/>
    <property type="project" value="TreeGrafter"/>
</dbReference>
<dbReference type="EMBL" id="PGGS01000089">
    <property type="protein sequence ID" value="PNH09484.1"/>
    <property type="molecule type" value="Genomic_DNA"/>
</dbReference>
<dbReference type="Gene3D" id="2.120.10.30">
    <property type="entry name" value="TolB, C-terminal domain"/>
    <property type="match status" value="4"/>
</dbReference>
<proteinExistence type="predicted"/>
<evidence type="ECO:0000256" key="4">
    <source>
        <dbReference type="SAM" id="MobiDB-lite"/>
    </source>
</evidence>
<keyword evidence="2" id="KW-0677">Repeat</keyword>
<feature type="domain" description="BTB" evidence="5">
    <location>
        <begin position="910"/>
        <end position="981"/>
    </location>
</feature>
<dbReference type="PROSITE" id="PS50097">
    <property type="entry name" value="BTB"/>
    <property type="match status" value="2"/>
</dbReference>
<evidence type="ECO:0000256" key="1">
    <source>
        <dbReference type="ARBA" id="ARBA00004906"/>
    </source>
</evidence>
<evidence type="ECO:0000313" key="7">
    <source>
        <dbReference type="Proteomes" id="UP000236333"/>
    </source>
</evidence>
<dbReference type="Proteomes" id="UP000236333">
    <property type="component" value="Unassembled WGS sequence"/>
</dbReference>
<dbReference type="Gene3D" id="3.30.710.10">
    <property type="entry name" value="Potassium Channel Kv1.1, Chain A"/>
    <property type="match status" value="2"/>
</dbReference>
<dbReference type="InterPro" id="IPR044515">
    <property type="entry name" value="ABTB1"/>
</dbReference>
<sequence>MQKCSVSLPKRPTGLVVRPAAAGSGGSPQTLVFFADEVRTLEGGSEGEPFRLGPQLALTDGACSGGGGSAYALQQAGCAVLDPSSGCVFFAEGNAVMRLSPSNVVSLAAGSKEQQSGSRVDGVGEAARFTAIRALAADGRGGADVGTAAPQQASYTVTTLVSSAPGHPEWRHLAYDSSADMLLAATYLALVSVPLPGSSGDGAGQVRLLAGQWRQSGSNDGCGTAARFDSILGMLSGADHRIHVADYQHLRRVDGHSTVSTVCSSCFTYSSSCLPTYYYMAILPSGQLAAAVATGATSGIVIIGGGFAPSSQLQGSPIRERVMKHLVAAPYGSSSASAGRTDSASGGVAMVPRRSKRLRGSGDAGSSHSDSDKGGSSGIVVTVKVGDRAFAVHRSLLAERSEYFKQLFEGSFADSGAAEVTLPDADPDAFAAILGFTYWGVLEVPYNLLRPAAELAERLLMPHICQRLTARLLVGCTPATAVSDLLWAERHNMGVVGELKAFFVQHAKEVVEVAPAMVDQLAATSPQLAAQLICALASRTKCFVSLSKRPTGLVVRPAAAGSGSPPQTLVFFADEVRMLEGGSRGEPCRLGPRLLLTDGASPGSGYAMRAAGRAAVFEPTSGCIFFSEGNTVMRLDGGNVVTLVAGGKDEQPASVDGAGEAARFGSIMALAADGRGAVFVAERSCIRKLSLNGAGSNAATERAAAVTTLSNTAPPAYHWTALAYSAAGGVLLAASLSAVYSTSLPEGGNLGGQPQLLLAGAPSATGDAGTAARFNRIHSMLVGASGCVYIADSMLLRKLDVAQRTVSTVQGCSCQGRPPTSLTILPSGHMVCASQSSTDLQVLAGIFASCSLLPKARAWGQEAAEELVKHLQAPAQPSSSASAGSANACGAAGDAGDASGSHGASGNSSADISGVVTVRVGDKATIAHRSLLAYHSDFFKQLFDSGFADSSAAEIMLSEADPDAFGWLLAYMYRGFLEVPYNLLRPAGELAERLLMPSVCAELAGMLLAGCTPVSAVGDLLWAERHNMGELVAQLKV</sequence>
<dbReference type="InterPro" id="IPR011333">
    <property type="entry name" value="SKP1/BTB/POZ_sf"/>
</dbReference>
<dbReference type="AlphaFoldDB" id="A0A2J8AAD6"/>
<evidence type="ECO:0000256" key="2">
    <source>
        <dbReference type="ARBA" id="ARBA00022737"/>
    </source>
</evidence>
<organism evidence="6 7">
    <name type="scientific">Tetrabaena socialis</name>
    <dbReference type="NCBI Taxonomy" id="47790"/>
    <lineage>
        <taxon>Eukaryota</taxon>
        <taxon>Viridiplantae</taxon>
        <taxon>Chlorophyta</taxon>
        <taxon>core chlorophytes</taxon>
        <taxon>Chlorophyceae</taxon>
        <taxon>CS clade</taxon>
        <taxon>Chlamydomonadales</taxon>
        <taxon>Tetrabaenaceae</taxon>
        <taxon>Tetrabaena</taxon>
    </lineage>
</organism>
<dbReference type="InterPro" id="IPR000210">
    <property type="entry name" value="BTB/POZ_dom"/>
</dbReference>
<dbReference type="OrthoDB" id="534632at2759"/>
<feature type="domain" description="BTB" evidence="5">
    <location>
        <begin position="377"/>
        <end position="446"/>
    </location>
</feature>
<evidence type="ECO:0000256" key="3">
    <source>
        <dbReference type="ARBA" id="ARBA00023043"/>
    </source>
</evidence>
<dbReference type="SMART" id="SM00225">
    <property type="entry name" value="BTB"/>
    <property type="match status" value="2"/>
</dbReference>
<keyword evidence="7" id="KW-1185">Reference proteome</keyword>
<evidence type="ECO:0000259" key="5">
    <source>
        <dbReference type="PROSITE" id="PS50097"/>
    </source>
</evidence>
<dbReference type="PANTHER" id="PTHR46231:SF1">
    <property type="entry name" value="ANKYRIN REPEAT AND BTB_POZ DOMAIN-CONTAINING PROTEIN 1"/>
    <property type="match status" value="1"/>
</dbReference>
<dbReference type="SUPFAM" id="SSF101898">
    <property type="entry name" value="NHL repeat"/>
    <property type="match status" value="1"/>
</dbReference>
<dbReference type="GO" id="GO:0005737">
    <property type="term" value="C:cytoplasm"/>
    <property type="evidence" value="ECO:0007669"/>
    <property type="project" value="TreeGrafter"/>
</dbReference>
<dbReference type="CDD" id="cd18186">
    <property type="entry name" value="BTB_POZ_ZBTB_KLHL-like"/>
    <property type="match status" value="2"/>
</dbReference>
<reference evidence="6 7" key="1">
    <citation type="journal article" date="2017" name="Mol. Biol. Evol.">
        <title>The 4-celled Tetrabaena socialis nuclear genome reveals the essential components for genetic control of cell number at the origin of multicellularity in the volvocine lineage.</title>
        <authorList>
            <person name="Featherston J."/>
            <person name="Arakaki Y."/>
            <person name="Hanschen E.R."/>
            <person name="Ferris P.J."/>
            <person name="Michod R.E."/>
            <person name="Olson B.J.S.C."/>
            <person name="Nozaki H."/>
            <person name="Durand P.M."/>
        </authorList>
    </citation>
    <scope>NUCLEOTIDE SEQUENCE [LARGE SCALE GENOMIC DNA]</scope>
    <source>
        <strain evidence="6 7">NIES-571</strain>
    </source>
</reference>
<dbReference type="SUPFAM" id="SSF54695">
    <property type="entry name" value="POZ domain"/>
    <property type="match status" value="2"/>
</dbReference>
<evidence type="ECO:0000313" key="6">
    <source>
        <dbReference type="EMBL" id="PNH09484.1"/>
    </source>
</evidence>
<name>A0A2J8AAD6_9CHLO</name>
<accession>A0A2J8AAD6</accession>
<dbReference type="Pfam" id="PF00651">
    <property type="entry name" value="BTB"/>
    <property type="match status" value="2"/>
</dbReference>
<protein>
    <submittedName>
        <fullName evidence="6">Trishanku</fullName>
    </submittedName>
</protein>
<keyword evidence="3" id="KW-0040">ANK repeat</keyword>
<gene>
    <name evidence="6" type="ORF">TSOC_003906</name>
</gene>